<keyword evidence="4" id="KW-1185">Reference proteome</keyword>
<feature type="region of interest" description="Disordered" evidence="1">
    <location>
        <begin position="389"/>
        <end position="450"/>
    </location>
</feature>
<dbReference type="InterPro" id="IPR018511">
    <property type="entry name" value="Hemolysin-typ_Ca-bd_CS"/>
</dbReference>
<feature type="chain" id="PRO_5045243277" description="Calcium-binding protein" evidence="2">
    <location>
        <begin position="23"/>
        <end position="450"/>
    </location>
</feature>
<dbReference type="SUPFAM" id="SSF51120">
    <property type="entry name" value="beta-Roll"/>
    <property type="match status" value="2"/>
</dbReference>
<dbReference type="EMBL" id="JACXYZ010000001">
    <property type="protein sequence ID" value="MBD3924431.1"/>
    <property type="molecule type" value="Genomic_DNA"/>
</dbReference>
<sequence>MRTTTLAAVGLLSLALLTPAYSATAAAETCRGEAATIVGTGRPIRGTEGRDVIVLGISHEVDALGGDDLICLNQDVDDYYVQDIDAGPGNDTVDATAATSSYVATRTTLGPGADTFVGGASLDLVYAGDAADPVQPGSDVDGDRVETGAGDDEVHSGSSGGVDHDVIALGNGDDSLFLGTSQLAGDAAFDGGEGDDPLRFRLGTEEVTVDQATGTLTSAAGTAALTSFASVTIDAGTGTVHYRGTPGADSLAVRTEGAPVLDLATGAGKDQVVLEPATIGAGSTIDTGAGHDKLIAARRNGSLELDLGFHDRFVVAGEDVADVDELEDAFLMAPRVTMVGSNADNALTFTGCTGTLSGGHGRDFLAKGFDYVFESYDFGCRTTTAMRGGPDRDHLMGAYGRDRLRGEGGDDRLDGTSGNDVLVGGGGRDRSDGGPGRDRCVSEREKHCER</sequence>
<organism evidence="3 4">
    <name type="scientific">Nocardioides cavernae</name>
    <dbReference type="NCBI Taxonomy" id="1921566"/>
    <lineage>
        <taxon>Bacteria</taxon>
        <taxon>Bacillati</taxon>
        <taxon>Actinomycetota</taxon>
        <taxon>Actinomycetes</taxon>
        <taxon>Propionibacteriales</taxon>
        <taxon>Nocardioidaceae</taxon>
        <taxon>Nocardioides</taxon>
    </lineage>
</organism>
<reference evidence="3 4" key="1">
    <citation type="submission" date="2020-09" db="EMBL/GenBank/DDBJ databases">
        <title>novel species in genus Nocardioides.</title>
        <authorList>
            <person name="Zhang G."/>
        </authorList>
    </citation>
    <scope>NUCLEOTIDE SEQUENCE [LARGE SCALE GENOMIC DNA]</scope>
    <source>
        <strain evidence="3 4">KCTC 39551</strain>
    </source>
</reference>
<comment type="caution">
    <text evidence="3">The sequence shown here is derived from an EMBL/GenBank/DDBJ whole genome shotgun (WGS) entry which is preliminary data.</text>
</comment>
<name>A0ABR8N8E8_9ACTN</name>
<evidence type="ECO:0000256" key="2">
    <source>
        <dbReference type="SAM" id="SignalP"/>
    </source>
</evidence>
<accession>A0ABR8N8E8</accession>
<dbReference type="PROSITE" id="PS00330">
    <property type="entry name" value="HEMOLYSIN_CALCIUM"/>
    <property type="match status" value="1"/>
</dbReference>
<evidence type="ECO:0008006" key="5">
    <source>
        <dbReference type="Google" id="ProtNLM"/>
    </source>
</evidence>
<keyword evidence="2" id="KW-0732">Signal</keyword>
<evidence type="ECO:0000313" key="3">
    <source>
        <dbReference type="EMBL" id="MBD3924431.1"/>
    </source>
</evidence>
<dbReference type="InterPro" id="IPR011049">
    <property type="entry name" value="Serralysin-like_metalloprot_C"/>
</dbReference>
<dbReference type="PRINTS" id="PR00313">
    <property type="entry name" value="CABNDNGRPT"/>
</dbReference>
<feature type="signal peptide" evidence="2">
    <location>
        <begin position="1"/>
        <end position="22"/>
    </location>
</feature>
<protein>
    <recommendedName>
        <fullName evidence="5">Calcium-binding protein</fullName>
    </recommendedName>
</protein>
<evidence type="ECO:0000256" key="1">
    <source>
        <dbReference type="SAM" id="MobiDB-lite"/>
    </source>
</evidence>
<gene>
    <name evidence="3" type="ORF">IEZ26_07365</name>
</gene>
<proteinExistence type="predicted"/>
<dbReference type="InterPro" id="IPR001343">
    <property type="entry name" value="Hemolysn_Ca-bd"/>
</dbReference>
<dbReference type="Gene3D" id="2.150.10.10">
    <property type="entry name" value="Serralysin-like metalloprotease, C-terminal"/>
    <property type="match status" value="1"/>
</dbReference>
<dbReference type="RefSeq" id="WP_191194206.1">
    <property type="nucleotide sequence ID" value="NZ_JACXYZ010000001.1"/>
</dbReference>
<feature type="compositionally biased region" description="Basic and acidic residues" evidence="1">
    <location>
        <begin position="427"/>
        <end position="450"/>
    </location>
</feature>
<dbReference type="Pfam" id="PF00353">
    <property type="entry name" value="HemolysinCabind"/>
    <property type="match status" value="2"/>
</dbReference>
<evidence type="ECO:0000313" key="4">
    <source>
        <dbReference type="Proteomes" id="UP000618818"/>
    </source>
</evidence>
<dbReference type="Proteomes" id="UP000618818">
    <property type="component" value="Unassembled WGS sequence"/>
</dbReference>
<feature type="compositionally biased region" description="Basic and acidic residues" evidence="1">
    <location>
        <begin position="389"/>
        <end position="414"/>
    </location>
</feature>
<feature type="region of interest" description="Disordered" evidence="1">
    <location>
        <begin position="130"/>
        <end position="160"/>
    </location>
</feature>